<dbReference type="InterPro" id="IPR020997">
    <property type="entry name" value="Ataxin-1_N"/>
</dbReference>
<sequence>MPHVLLHSSSLLHFCPFLGHTFICSAPSLSAYSLPHRCPSRRDYQLRAGTQRSVHRSGLCATSLLTSSRQMLALCLLASVVGLANGTCRYQNSQVTSQYIHLDSRTPLAVRQASLSSPTIPSAPPSHSVLPQTHLAPSQLVVQYADGSAGKKPEGMLRSVLNENWRSSQTGKSPSLPTNIISSNYEARHILHLQTMAKTLQDSRPPWCWWPQPNHGVEHEATGSNKISLVRLKRRHLLGETSVRSPLPPSLPQRW</sequence>
<evidence type="ECO:0000259" key="2">
    <source>
        <dbReference type="Pfam" id="PF12547"/>
    </source>
</evidence>
<organism evidence="3 4">
    <name type="scientific">Lates japonicus</name>
    <name type="common">Japanese lates</name>
    <dbReference type="NCBI Taxonomy" id="270547"/>
    <lineage>
        <taxon>Eukaryota</taxon>
        <taxon>Metazoa</taxon>
        <taxon>Chordata</taxon>
        <taxon>Craniata</taxon>
        <taxon>Vertebrata</taxon>
        <taxon>Euteleostomi</taxon>
        <taxon>Actinopterygii</taxon>
        <taxon>Neopterygii</taxon>
        <taxon>Teleostei</taxon>
        <taxon>Neoteleostei</taxon>
        <taxon>Acanthomorphata</taxon>
        <taxon>Carangaria</taxon>
        <taxon>Carangaria incertae sedis</taxon>
        <taxon>Centropomidae</taxon>
        <taxon>Lates</taxon>
    </lineage>
</organism>
<comment type="caution">
    <text evidence="3">The sequence shown here is derived from an EMBL/GenBank/DDBJ whole genome shotgun (WGS) entry which is preliminary data.</text>
</comment>
<protein>
    <submittedName>
        <fullName evidence="3">Ataxin-1-like protein</fullName>
    </submittedName>
</protein>
<feature type="signal peptide" evidence="1">
    <location>
        <begin position="1"/>
        <end position="21"/>
    </location>
</feature>
<dbReference type="Pfam" id="PF12547">
    <property type="entry name" value="ATXN-1_C"/>
    <property type="match status" value="1"/>
</dbReference>
<dbReference type="EMBL" id="BRZM01000063">
    <property type="protein sequence ID" value="GLD63598.1"/>
    <property type="molecule type" value="Genomic_DNA"/>
</dbReference>
<reference evidence="3" key="1">
    <citation type="submission" date="2022-08" db="EMBL/GenBank/DDBJ databases">
        <title>Genome sequencing of akame (Lates japonicus).</title>
        <authorList>
            <person name="Hashiguchi Y."/>
            <person name="Takahashi H."/>
        </authorList>
    </citation>
    <scope>NUCLEOTIDE SEQUENCE</scope>
    <source>
        <strain evidence="3">Kochi</strain>
    </source>
</reference>
<name>A0AAD3MYL9_LATJO</name>
<feature type="chain" id="PRO_5041912062" evidence="1">
    <location>
        <begin position="22"/>
        <end position="255"/>
    </location>
</feature>
<keyword evidence="4" id="KW-1185">Reference proteome</keyword>
<keyword evidence="1" id="KW-0732">Signal</keyword>
<evidence type="ECO:0000313" key="4">
    <source>
        <dbReference type="Proteomes" id="UP001279410"/>
    </source>
</evidence>
<feature type="domain" description="Ataxin-1 N-terminal" evidence="2">
    <location>
        <begin position="76"/>
        <end position="191"/>
    </location>
</feature>
<evidence type="ECO:0000256" key="1">
    <source>
        <dbReference type="SAM" id="SignalP"/>
    </source>
</evidence>
<dbReference type="AlphaFoldDB" id="A0AAD3MYL9"/>
<proteinExistence type="predicted"/>
<gene>
    <name evidence="3" type="ORF">AKAME5_001520200</name>
</gene>
<dbReference type="Proteomes" id="UP001279410">
    <property type="component" value="Unassembled WGS sequence"/>
</dbReference>
<evidence type="ECO:0000313" key="3">
    <source>
        <dbReference type="EMBL" id="GLD63598.1"/>
    </source>
</evidence>
<accession>A0AAD3MYL9</accession>